<reference evidence="2" key="1">
    <citation type="submission" date="2013-10" db="EMBL/GenBank/DDBJ databases">
        <title>Genome sequencing of Onchocerca volvulus.</title>
        <authorList>
            <person name="Cotton J."/>
            <person name="Tsai J."/>
            <person name="Stanley E."/>
            <person name="Tracey A."/>
            <person name="Holroyd N."/>
            <person name="Lustigman S."/>
            <person name="Berriman M."/>
        </authorList>
    </citation>
    <scope>NUCLEOTIDE SEQUENCE</scope>
</reference>
<name>A0A8R1XTP5_ONCVO</name>
<dbReference type="InterPro" id="IPR029063">
    <property type="entry name" value="SAM-dependent_MTases_sf"/>
</dbReference>
<dbReference type="OMA" id="IDACYDR"/>
<dbReference type="GO" id="GO:0005829">
    <property type="term" value="C:cytosol"/>
    <property type="evidence" value="ECO:0007669"/>
    <property type="project" value="TreeGrafter"/>
</dbReference>
<sequence length="269" mass="30576">MTCICSLFLQRILKLANFGQYAVASMVLELPSAKQSMTELDTSLLSLNHSKVLVPYIQAMIAAPFALEIMELEKNGKVWNVLEIGLGTGILNSFLYNAFSNINITAIELEQKMYEIAKKYFGLIEDKHQRIIVGDGLKYLQKIANSSQSKFDVIFIDACYDTIMDDVICPVEAFTLKQNLKIIKEALTKNGIVVLSVLTFNKDNLKKIQNNYMDVFGSCHRMTDSINFVNHVLACGKYRRNEATFAGKMKEIYKKFEFYSEPKIDWNGI</sequence>
<dbReference type="PANTHER" id="PTHR11558:SF11">
    <property type="entry name" value="SPERMIDINE SYNTHASE"/>
    <property type="match status" value="1"/>
</dbReference>
<dbReference type="PANTHER" id="PTHR11558">
    <property type="entry name" value="SPERMIDINE/SPERMINE SYNTHASE"/>
    <property type="match status" value="1"/>
</dbReference>
<protein>
    <recommendedName>
        <fullName evidence="3">Methyltransferase domain-containing protein</fullName>
    </recommendedName>
</protein>
<keyword evidence="2" id="KW-1185">Reference proteome</keyword>
<evidence type="ECO:0000313" key="1">
    <source>
        <dbReference type="EnsemblMetazoa" id="OVOC3395.1"/>
    </source>
</evidence>
<evidence type="ECO:0008006" key="3">
    <source>
        <dbReference type="Google" id="ProtNLM"/>
    </source>
</evidence>
<dbReference type="EnsemblMetazoa" id="OVOC3395.1">
    <property type="protein sequence ID" value="OVOC3395.1"/>
    <property type="gene ID" value="WBGene00240204"/>
</dbReference>
<dbReference type="AlphaFoldDB" id="A0A8R1XTP5"/>
<dbReference type="SUPFAM" id="SSF53335">
    <property type="entry name" value="S-adenosyl-L-methionine-dependent methyltransferases"/>
    <property type="match status" value="1"/>
</dbReference>
<dbReference type="Gene3D" id="3.40.50.150">
    <property type="entry name" value="Vaccinia Virus protein VP39"/>
    <property type="match status" value="1"/>
</dbReference>
<accession>A0A8R1XTP5</accession>
<organism evidence="1 2">
    <name type="scientific">Onchocerca volvulus</name>
    <dbReference type="NCBI Taxonomy" id="6282"/>
    <lineage>
        <taxon>Eukaryota</taxon>
        <taxon>Metazoa</taxon>
        <taxon>Ecdysozoa</taxon>
        <taxon>Nematoda</taxon>
        <taxon>Chromadorea</taxon>
        <taxon>Rhabditida</taxon>
        <taxon>Spirurina</taxon>
        <taxon>Spiruromorpha</taxon>
        <taxon>Filarioidea</taxon>
        <taxon>Onchocercidae</taxon>
        <taxon>Onchocerca</taxon>
    </lineage>
</organism>
<proteinExistence type="predicted"/>
<evidence type="ECO:0000313" key="2">
    <source>
        <dbReference type="Proteomes" id="UP000024404"/>
    </source>
</evidence>
<dbReference type="GO" id="GO:0008295">
    <property type="term" value="P:spermidine biosynthetic process"/>
    <property type="evidence" value="ECO:0007669"/>
    <property type="project" value="TreeGrafter"/>
</dbReference>
<dbReference type="Proteomes" id="UP000024404">
    <property type="component" value="Unassembled WGS sequence"/>
</dbReference>
<dbReference type="InterPro" id="IPR001045">
    <property type="entry name" value="Spermi_synthase"/>
</dbReference>
<dbReference type="CDD" id="cd02440">
    <property type="entry name" value="AdoMet_MTases"/>
    <property type="match status" value="1"/>
</dbReference>
<dbReference type="Pfam" id="PF01564">
    <property type="entry name" value="Spermine_synth"/>
    <property type="match status" value="1"/>
</dbReference>
<reference evidence="1" key="2">
    <citation type="submission" date="2022-06" db="UniProtKB">
        <authorList>
            <consortium name="EnsemblMetazoa"/>
        </authorList>
    </citation>
    <scope>IDENTIFICATION</scope>
</reference>
<dbReference type="EMBL" id="CMVM020000093">
    <property type="status" value="NOT_ANNOTATED_CDS"/>
    <property type="molecule type" value="Genomic_DNA"/>
</dbReference>
<dbReference type="GO" id="GO:0004766">
    <property type="term" value="F:spermidine synthase activity"/>
    <property type="evidence" value="ECO:0007669"/>
    <property type="project" value="TreeGrafter"/>
</dbReference>